<keyword evidence="4" id="KW-1185">Reference proteome</keyword>
<comment type="caution">
    <text evidence="3">The sequence shown here is derived from an EMBL/GenBank/DDBJ whole genome shotgun (WGS) entry which is preliminary data.</text>
</comment>
<dbReference type="OrthoDB" id="6424451at2759"/>
<evidence type="ECO:0008006" key="5">
    <source>
        <dbReference type="Google" id="ProtNLM"/>
    </source>
</evidence>
<dbReference type="Pfam" id="PF04832">
    <property type="entry name" value="SOUL"/>
    <property type="match status" value="1"/>
</dbReference>
<gene>
    <name evidence="3" type="ORF">EZV62_017558</name>
</gene>
<proteinExistence type="inferred from homology"/>
<comment type="similarity">
    <text evidence="1">Belongs to the HEBP family.</text>
</comment>
<feature type="chain" id="PRO_5022768959" description="SOUL heme-binding protein" evidence="2">
    <location>
        <begin position="23"/>
        <end position="213"/>
    </location>
</feature>
<dbReference type="InterPro" id="IPR006917">
    <property type="entry name" value="SOUL_heme-bd"/>
</dbReference>
<reference evidence="4" key="1">
    <citation type="journal article" date="2019" name="Gigascience">
        <title>De novo genome assembly of the endangered Acer yangbiense, a plant species with extremely small populations endemic to Yunnan Province, China.</title>
        <authorList>
            <person name="Yang J."/>
            <person name="Wariss H.M."/>
            <person name="Tao L."/>
            <person name="Zhang R."/>
            <person name="Yun Q."/>
            <person name="Hollingsworth P."/>
            <person name="Dao Z."/>
            <person name="Luo G."/>
            <person name="Guo H."/>
            <person name="Ma Y."/>
            <person name="Sun W."/>
        </authorList>
    </citation>
    <scope>NUCLEOTIDE SEQUENCE [LARGE SCALE GENOMIC DNA]</scope>
    <source>
        <strain evidence="4">cv. Malutang</strain>
    </source>
</reference>
<dbReference type="PANTHER" id="PTHR11220:SF36">
    <property type="entry name" value="SOUL HEME-BINDING PROTEIN"/>
    <property type="match status" value="1"/>
</dbReference>
<organism evidence="3 4">
    <name type="scientific">Acer yangbiense</name>
    <dbReference type="NCBI Taxonomy" id="1000413"/>
    <lineage>
        <taxon>Eukaryota</taxon>
        <taxon>Viridiplantae</taxon>
        <taxon>Streptophyta</taxon>
        <taxon>Embryophyta</taxon>
        <taxon>Tracheophyta</taxon>
        <taxon>Spermatophyta</taxon>
        <taxon>Magnoliopsida</taxon>
        <taxon>eudicotyledons</taxon>
        <taxon>Gunneridae</taxon>
        <taxon>Pentapetalae</taxon>
        <taxon>rosids</taxon>
        <taxon>malvids</taxon>
        <taxon>Sapindales</taxon>
        <taxon>Sapindaceae</taxon>
        <taxon>Hippocastanoideae</taxon>
        <taxon>Acereae</taxon>
        <taxon>Acer</taxon>
    </lineage>
</organism>
<dbReference type="PANTHER" id="PTHR11220">
    <property type="entry name" value="HEME-BINDING PROTEIN-RELATED"/>
    <property type="match status" value="1"/>
</dbReference>
<dbReference type="SUPFAM" id="SSF55136">
    <property type="entry name" value="Probable bacterial effector-binding domain"/>
    <property type="match status" value="1"/>
</dbReference>
<accession>A0A5C7HHP2</accession>
<dbReference type="EMBL" id="VAHF01000008">
    <property type="protein sequence ID" value="TXG56245.1"/>
    <property type="molecule type" value="Genomic_DNA"/>
</dbReference>
<evidence type="ECO:0000256" key="2">
    <source>
        <dbReference type="SAM" id="SignalP"/>
    </source>
</evidence>
<dbReference type="Proteomes" id="UP000323000">
    <property type="component" value="Chromosome 8"/>
</dbReference>
<protein>
    <recommendedName>
        <fullName evidence="5">SOUL heme-binding protein</fullName>
    </recommendedName>
</protein>
<dbReference type="Gene3D" id="3.20.80.10">
    <property type="entry name" value="Regulatory factor, effector binding domain"/>
    <property type="match status" value="1"/>
</dbReference>
<feature type="signal peptide" evidence="2">
    <location>
        <begin position="1"/>
        <end position="22"/>
    </location>
</feature>
<keyword evidence="2" id="KW-0732">Signal</keyword>
<evidence type="ECO:0000313" key="4">
    <source>
        <dbReference type="Proteomes" id="UP000323000"/>
    </source>
</evidence>
<name>A0A5C7HHP2_9ROSI</name>
<dbReference type="InterPro" id="IPR011256">
    <property type="entry name" value="Reg_factor_effector_dom_sf"/>
</dbReference>
<evidence type="ECO:0000256" key="1">
    <source>
        <dbReference type="ARBA" id="ARBA00009817"/>
    </source>
</evidence>
<evidence type="ECO:0000313" key="3">
    <source>
        <dbReference type="EMBL" id="TXG56245.1"/>
    </source>
</evidence>
<dbReference type="FunFam" id="3.20.80.10:FF:000002">
    <property type="entry name" value="Heme-binding protein 2"/>
    <property type="match status" value="1"/>
</dbReference>
<dbReference type="AlphaFoldDB" id="A0A5C7HHP2"/>
<sequence>MEFCWVSMILLVSYCYLSSSSSSSLVQSGLAVDSPQYTLVRSESDFEIRLYGESSWVTALVRGNSFRNSTKSGFHRLYQYIHGANVNSIRFTMTAPVLTSIITPQTNVSIYLVRTYIASESPPQPNPELNLQIDKWRSHCVAVRNFPGFARDDNVDKEVEALLSSLNKHLTGTTTIIQDKSSYTIAQYNASRHLTGRLNQVWINVTVPGCPAY</sequence>